<reference evidence="4 5" key="1">
    <citation type="submission" date="2011-11" db="EMBL/GenBank/DDBJ databases">
        <title>The Noncontiguous Finished genome of Desulfosporosinus youngiae DSM 17734.</title>
        <authorList>
            <consortium name="US DOE Joint Genome Institute (JGI-PGF)"/>
            <person name="Lucas S."/>
            <person name="Han J."/>
            <person name="Lapidus A."/>
            <person name="Cheng J.-F."/>
            <person name="Goodwin L."/>
            <person name="Pitluck S."/>
            <person name="Peters L."/>
            <person name="Ovchinnikova G."/>
            <person name="Lu M."/>
            <person name="Land M.L."/>
            <person name="Hauser L."/>
            <person name="Pester M."/>
            <person name="Spring S."/>
            <person name="Ollivier B."/>
            <person name="Rattei T."/>
            <person name="Klenk H.-P."/>
            <person name="Wagner M."/>
            <person name="Loy A."/>
            <person name="Woyke T.J."/>
        </authorList>
    </citation>
    <scope>NUCLEOTIDE SEQUENCE [LARGE SCALE GENOMIC DNA]</scope>
    <source>
        <strain evidence="4 5">DSM 17734</strain>
    </source>
</reference>
<feature type="domain" description="HTH tetR-type" evidence="3">
    <location>
        <begin position="10"/>
        <end position="70"/>
    </location>
</feature>
<keyword evidence="1 2" id="KW-0238">DNA-binding</keyword>
<dbReference type="Pfam" id="PF14278">
    <property type="entry name" value="TetR_C_8"/>
    <property type="match status" value="1"/>
</dbReference>
<dbReference type="eggNOG" id="COG1309">
    <property type="taxonomic scope" value="Bacteria"/>
</dbReference>
<evidence type="ECO:0000256" key="2">
    <source>
        <dbReference type="PROSITE-ProRule" id="PRU00335"/>
    </source>
</evidence>
<name>H5Y4Q5_9FIRM</name>
<dbReference type="Proteomes" id="UP000005104">
    <property type="component" value="Chromosome"/>
</dbReference>
<dbReference type="PANTHER" id="PTHR43479">
    <property type="entry name" value="ACREF/ENVCD OPERON REPRESSOR-RELATED"/>
    <property type="match status" value="1"/>
</dbReference>
<accession>H5Y4Q5</accession>
<dbReference type="OrthoDB" id="9810250at2"/>
<dbReference type="Gene3D" id="1.10.357.10">
    <property type="entry name" value="Tetracycline Repressor, domain 2"/>
    <property type="match status" value="1"/>
</dbReference>
<dbReference type="InterPro" id="IPR009057">
    <property type="entry name" value="Homeodomain-like_sf"/>
</dbReference>
<dbReference type="InterPro" id="IPR050624">
    <property type="entry name" value="HTH-type_Tx_Regulator"/>
</dbReference>
<keyword evidence="5" id="KW-1185">Reference proteome</keyword>
<dbReference type="SUPFAM" id="SSF46689">
    <property type="entry name" value="Homeodomain-like"/>
    <property type="match status" value="1"/>
</dbReference>
<dbReference type="GO" id="GO:0003677">
    <property type="term" value="F:DNA binding"/>
    <property type="evidence" value="ECO:0007669"/>
    <property type="project" value="UniProtKB-UniRule"/>
</dbReference>
<feature type="DNA-binding region" description="H-T-H motif" evidence="2">
    <location>
        <begin position="33"/>
        <end position="52"/>
    </location>
</feature>
<dbReference type="PANTHER" id="PTHR43479:SF11">
    <property type="entry name" value="ACREF_ENVCD OPERON REPRESSOR-RELATED"/>
    <property type="match status" value="1"/>
</dbReference>
<evidence type="ECO:0000259" key="3">
    <source>
        <dbReference type="PROSITE" id="PS50977"/>
    </source>
</evidence>
<dbReference type="InterPro" id="IPR001647">
    <property type="entry name" value="HTH_TetR"/>
</dbReference>
<organism evidence="4 5">
    <name type="scientific">Desulfosporosinus youngiae DSM 17734</name>
    <dbReference type="NCBI Taxonomy" id="768710"/>
    <lineage>
        <taxon>Bacteria</taxon>
        <taxon>Bacillati</taxon>
        <taxon>Bacillota</taxon>
        <taxon>Clostridia</taxon>
        <taxon>Eubacteriales</taxon>
        <taxon>Desulfitobacteriaceae</taxon>
        <taxon>Desulfosporosinus</taxon>
    </lineage>
</organism>
<evidence type="ECO:0000313" key="5">
    <source>
        <dbReference type="Proteomes" id="UP000005104"/>
    </source>
</evidence>
<proteinExistence type="predicted"/>
<dbReference type="RefSeq" id="WP_007783851.1">
    <property type="nucleotide sequence ID" value="NZ_CM001441.1"/>
</dbReference>
<dbReference type="Pfam" id="PF00440">
    <property type="entry name" value="TetR_N"/>
    <property type="match status" value="1"/>
</dbReference>
<dbReference type="PROSITE" id="PS50977">
    <property type="entry name" value="HTH_TETR_2"/>
    <property type="match status" value="1"/>
</dbReference>
<evidence type="ECO:0000313" key="4">
    <source>
        <dbReference type="EMBL" id="EHQ89791.1"/>
    </source>
</evidence>
<dbReference type="STRING" id="768710.DesyoDRAFT_2737"/>
<dbReference type="InterPro" id="IPR039532">
    <property type="entry name" value="TetR_C_Firmicutes"/>
</dbReference>
<sequence length="203" mass="23989">MKKTADLILNQSQQWFIDALLTLMKTKPFHKIQIKELAEKAGLDRRTFYRHFKSKEDVLFLQCRVVIEDFAKKVLAKNELNFKTVAISYFEFWNDYLDFLKLLKASNMICFFSDKMDKLYYEHVTSKVKQYLNGVELDHKTRYHFFYGMGGLWHVMNWWQLEDPRETPEEMGQILVEYITEIYASLALNTAAGNSVRQAASPS</sequence>
<evidence type="ECO:0000256" key="1">
    <source>
        <dbReference type="ARBA" id="ARBA00023125"/>
    </source>
</evidence>
<gene>
    <name evidence="4" type="ORF">DesyoDRAFT_2737</name>
</gene>
<protein>
    <submittedName>
        <fullName evidence="4">Transcriptional regulator</fullName>
    </submittedName>
</protein>
<dbReference type="AlphaFoldDB" id="H5Y4Q5"/>
<dbReference type="EMBL" id="CM001441">
    <property type="protein sequence ID" value="EHQ89791.1"/>
    <property type="molecule type" value="Genomic_DNA"/>
</dbReference>
<dbReference type="HOGENOM" id="CLU_087539_6_0_9"/>